<evidence type="ECO:0000313" key="6">
    <source>
        <dbReference type="EMBL" id="MFC2968404.1"/>
    </source>
</evidence>
<dbReference type="InterPro" id="IPR002510">
    <property type="entry name" value="Metalloprtase-TldD/E_N"/>
</dbReference>
<dbReference type="Pfam" id="PF01523">
    <property type="entry name" value="PmbA_TldD_1st"/>
    <property type="match status" value="1"/>
</dbReference>
<evidence type="ECO:0000259" key="4">
    <source>
        <dbReference type="Pfam" id="PF19289"/>
    </source>
</evidence>
<dbReference type="InterPro" id="IPR036059">
    <property type="entry name" value="TldD/PmbA_sf"/>
</dbReference>
<evidence type="ECO:0000259" key="3">
    <source>
        <dbReference type="Pfam" id="PF01523"/>
    </source>
</evidence>
<dbReference type="SUPFAM" id="SSF111283">
    <property type="entry name" value="Putative modulator of DNA gyrase, PmbA/TldD"/>
    <property type="match status" value="1"/>
</dbReference>
<evidence type="ECO:0000313" key="7">
    <source>
        <dbReference type="Proteomes" id="UP001595443"/>
    </source>
</evidence>
<dbReference type="InterPro" id="IPR045569">
    <property type="entry name" value="Metalloprtase-TldD/E_C"/>
</dbReference>
<dbReference type="InterPro" id="IPR047657">
    <property type="entry name" value="PmbA"/>
</dbReference>
<dbReference type="InterPro" id="IPR035068">
    <property type="entry name" value="TldD/PmbA_N"/>
</dbReference>
<evidence type="ECO:0000256" key="1">
    <source>
        <dbReference type="ARBA" id="ARBA00005836"/>
    </source>
</evidence>
<dbReference type="Pfam" id="PF19289">
    <property type="entry name" value="PmbA_TldD_3rd"/>
    <property type="match status" value="1"/>
</dbReference>
<dbReference type="EMBL" id="JBHRSK010000006">
    <property type="protein sequence ID" value="MFC2968404.1"/>
    <property type="molecule type" value="Genomic_DNA"/>
</dbReference>
<feature type="domain" description="Metalloprotease TldD/E N-terminal" evidence="3">
    <location>
        <begin position="24"/>
        <end position="88"/>
    </location>
</feature>
<organism evidence="6 7">
    <name type="scientific">Acidimangrovimonas pyrenivorans</name>
    <dbReference type="NCBI Taxonomy" id="2030798"/>
    <lineage>
        <taxon>Bacteria</taxon>
        <taxon>Pseudomonadati</taxon>
        <taxon>Pseudomonadota</taxon>
        <taxon>Alphaproteobacteria</taxon>
        <taxon>Rhodobacterales</taxon>
        <taxon>Paracoccaceae</taxon>
        <taxon>Acidimangrovimonas</taxon>
    </lineage>
</organism>
<comment type="similarity">
    <text evidence="1">Belongs to the peptidase U62 family.</text>
</comment>
<accession>A0ABV7AGA2</accession>
<dbReference type="InterPro" id="IPR045570">
    <property type="entry name" value="Metalloprtase-TldD/E_cen_dom"/>
</dbReference>
<dbReference type="RefSeq" id="WP_377833105.1">
    <property type="nucleotide sequence ID" value="NZ_JBHRSK010000006.1"/>
</dbReference>
<proteinExistence type="inferred from homology"/>
<dbReference type="Proteomes" id="UP001595443">
    <property type="component" value="Unassembled WGS sequence"/>
</dbReference>
<keyword evidence="7" id="KW-1185">Reference proteome</keyword>
<reference evidence="7" key="1">
    <citation type="journal article" date="2019" name="Int. J. Syst. Evol. Microbiol.">
        <title>The Global Catalogue of Microorganisms (GCM) 10K type strain sequencing project: providing services to taxonomists for standard genome sequencing and annotation.</title>
        <authorList>
            <consortium name="The Broad Institute Genomics Platform"/>
            <consortium name="The Broad Institute Genome Sequencing Center for Infectious Disease"/>
            <person name="Wu L."/>
            <person name="Ma J."/>
        </authorList>
    </citation>
    <scope>NUCLEOTIDE SEQUENCE [LARGE SCALE GENOMIC DNA]</scope>
    <source>
        <strain evidence="7">KCTC 62192</strain>
    </source>
</reference>
<feature type="domain" description="Metalloprotease TldD/E C-terminal" evidence="4">
    <location>
        <begin position="231"/>
        <end position="447"/>
    </location>
</feature>
<dbReference type="Pfam" id="PF19290">
    <property type="entry name" value="PmbA_TldD_2nd"/>
    <property type="match status" value="1"/>
</dbReference>
<evidence type="ECO:0000256" key="2">
    <source>
        <dbReference type="SAM" id="MobiDB-lite"/>
    </source>
</evidence>
<dbReference type="PANTHER" id="PTHR43421:SF1">
    <property type="entry name" value="METALLOPROTEASE PMBA"/>
    <property type="match status" value="1"/>
</dbReference>
<comment type="caution">
    <text evidence="6">The sequence shown here is derived from an EMBL/GenBank/DDBJ whole genome shotgun (WGS) entry which is preliminary data.</text>
</comment>
<dbReference type="PANTHER" id="PTHR43421">
    <property type="entry name" value="METALLOPROTEASE PMBA"/>
    <property type="match status" value="1"/>
</dbReference>
<feature type="region of interest" description="Disordered" evidence="2">
    <location>
        <begin position="332"/>
        <end position="352"/>
    </location>
</feature>
<name>A0ABV7AGA2_9RHOB</name>
<evidence type="ECO:0000259" key="5">
    <source>
        <dbReference type="Pfam" id="PF19290"/>
    </source>
</evidence>
<dbReference type="Gene3D" id="3.30.2290.10">
    <property type="entry name" value="PmbA/TldD superfamily"/>
    <property type="match status" value="1"/>
</dbReference>
<feature type="domain" description="Metalloprotease TldD/E central" evidence="5">
    <location>
        <begin position="120"/>
        <end position="223"/>
    </location>
</feature>
<sequence length="448" mass="46624">MPTTLSDLTDALLQAARRAGAEAADAIAVDGSSVSIDVRGGVLEQAERSEGIEIGLRVLIGKRQACVSASDTRDATLAEMAERAVAMAKEAPEDATVGLADPDQLARDWDLAALEMADPAPEPEAAALEDDARRAEAAALAVKGISKVDAVGAGYGRRRIHLAGTNGFSGGYTRTSRSVSCVAITGAGTAMERDYYGDGRVFQSDMMAPEEVGRLAAERTVARAGARKPPSGAYPVLYDERVASSLIGHLLAASNGAAIVRGSSWLRDNLGEQVLPAGLSVIEDPHRPRVSGTRPFDAEGLPTARRTLVDNGVLTGWTLDLGTARKLGLSSTANAARGTSSPPSPSTSNIALTEGTQSRDELMREMGTGLLVTSLMGSSINPTTGDYSRGASGFWIEGGEIAYPVNECTIAGNLHEMLRSLIPANDARHYLSTVVPSLLVEGLTLAGA</sequence>
<protein>
    <submittedName>
        <fullName evidence="6">TldD/PmbA family protein</fullName>
    </submittedName>
</protein>
<gene>
    <name evidence="6" type="ORF">ACFOES_09890</name>
</gene>